<dbReference type="GO" id="GO:0003841">
    <property type="term" value="F:1-acylglycerol-3-phosphate O-acyltransferase activity"/>
    <property type="evidence" value="ECO:0007669"/>
    <property type="project" value="TreeGrafter"/>
</dbReference>
<dbReference type="GO" id="GO:0006654">
    <property type="term" value="P:phosphatidic acid biosynthetic process"/>
    <property type="evidence" value="ECO:0007669"/>
    <property type="project" value="TreeGrafter"/>
</dbReference>
<evidence type="ECO:0000313" key="5">
    <source>
        <dbReference type="EMBL" id="ONH32988.1"/>
    </source>
</evidence>
<comment type="caution">
    <text evidence="5">The sequence shown here is derived from an EMBL/GenBank/DDBJ whole genome shotgun (WGS) entry which is preliminary data.</text>
</comment>
<dbReference type="OrthoDB" id="9808424at2"/>
<dbReference type="CDD" id="cd07989">
    <property type="entry name" value="LPLAT_AGPAT-like"/>
    <property type="match status" value="1"/>
</dbReference>
<gene>
    <name evidence="5" type="ORF">BL253_04180</name>
</gene>
<dbReference type="STRING" id="1834516.BL253_04180"/>
<reference evidence="6" key="1">
    <citation type="submission" date="2016-10" db="EMBL/GenBank/DDBJ databases">
        <title>Frankia sp. NRRL B-16386 Genome sequencing.</title>
        <authorList>
            <person name="Ghodhbane-Gtari F."/>
            <person name="Swanson E."/>
            <person name="Gueddou A."/>
            <person name="Hezbri K."/>
            <person name="Ktari K."/>
            <person name="Nouioui I."/>
            <person name="Morris K."/>
            <person name="Simpson S."/>
            <person name="Abebe-Akele F."/>
            <person name="Thomas K."/>
            <person name="Gtari M."/>
            <person name="Tisa L.S."/>
        </authorList>
    </citation>
    <scope>NUCLEOTIDE SEQUENCE [LARGE SCALE GENOMIC DNA]</scope>
    <source>
        <strain evidence="6">NRRL B-16386</strain>
    </source>
</reference>
<dbReference type="PANTHER" id="PTHR10434">
    <property type="entry name" value="1-ACYL-SN-GLYCEROL-3-PHOSPHATE ACYLTRANSFERASE"/>
    <property type="match status" value="1"/>
</dbReference>
<dbReference type="AlphaFoldDB" id="A0A1V2III1"/>
<dbReference type="Proteomes" id="UP000188929">
    <property type="component" value="Unassembled WGS sequence"/>
</dbReference>
<name>A0A1V2III1_9ACTN</name>
<protein>
    <submittedName>
        <fullName evidence="5">1-acyl-sn-glycerol-3-phosphate acyltransferase</fullName>
    </submittedName>
</protein>
<keyword evidence="1 5" id="KW-0808">Transferase</keyword>
<feature type="region of interest" description="Disordered" evidence="3">
    <location>
        <begin position="19"/>
        <end position="46"/>
    </location>
</feature>
<evidence type="ECO:0000256" key="3">
    <source>
        <dbReference type="SAM" id="MobiDB-lite"/>
    </source>
</evidence>
<dbReference type="SUPFAM" id="SSF69593">
    <property type="entry name" value="Glycerol-3-phosphate (1)-acyltransferase"/>
    <property type="match status" value="1"/>
</dbReference>
<dbReference type="Pfam" id="PF01553">
    <property type="entry name" value="Acyltransferase"/>
    <property type="match status" value="1"/>
</dbReference>
<proteinExistence type="predicted"/>
<feature type="compositionally biased region" description="Basic residues" evidence="3">
    <location>
        <begin position="24"/>
        <end position="38"/>
    </location>
</feature>
<accession>A0A1V2III1</accession>
<organism evidence="5 6">
    <name type="scientific">Pseudofrankia asymbiotica</name>
    <dbReference type="NCBI Taxonomy" id="1834516"/>
    <lineage>
        <taxon>Bacteria</taxon>
        <taxon>Bacillati</taxon>
        <taxon>Actinomycetota</taxon>
        <taxon>Actinomycetes</taxon>
        <taxon>Frankiales</taxon>
        <taxon>Frankiaceae</taxon>
        <taxon>Pseudofrankia</taxon>
    </lineage>
</organism>
<feature type="domain" description="Phospholipid/glycerol acyltransferase" evidence="4">
    <location>
        <begin position="83"/>
        <end position="193"/>
    </location>
</feature>
<keyword evidence="6" id="KW-1185">Reference proteome</keyword>
<dbReference type="SMART" id="SM00563">
    <property type="entry name" value="PlsC"/>
    <property type="match status" value="1"/>
</dbReference>
<evidence type="ECO:0000259" key="4">
    <source>
        <dbReference type="SMART" id="SM00563"/>
    </source>
</evidence>
<evidence type="ECO:0000313" key="6">
    <source>
        <dbReference type="Proteomes" id="UP000188929"/>
    </source>
</evidence>
<dbReference type="EMBL" id="MOMC01000008">
    <property type="protein sequence ID" value="ONH32988.1"/>
    <property type="molecule type" value="Genomic_DNA"/>
</dbReference>
<evidence type="ECO:0000256" key="1">
    <source>
        <dbReference type="ARBA" id="ARBA00022679"/>
    </source>
</evidence>
<dbReference type="PANTHER" id="PTHR10434:SF11">
    <property type="entry name" value="1-ACYL-SN-GLYCEROL-3-PHOSPHATE ACYLTRANSFERASE"/>
    <property type="match status" value="1"/>
</dbReference>
<sequence length="271" mass="29016">MGVPAGQVVLAVEPAPAVPPSARVSRRTRRKTPARPTHRGAESPPYNDILHRLLKPPVRWVLNHVVMRIRLEGVDNVPKGEPLIFAGNHSSWLDGPLVVIESPRTVRCLTKIEMYKGILGWLLRLVGQIPIDRGKADRVALHTALDELARGGAIGVFPEGTRGSGEMAAVQHGIAYLAVHGRCRVLPVACLGTGDALPKGARWPRRSAQVRVVFGEPFAVEIPANPRSRKALAAVAEDIRIHLADHLTAARAGAPAPEIAAGNTEAGQPAE</sequence>
<evidence type="ECO:0000256" key="2">
    <source>
        <dbReference type="ARBA" id="ARBA00023315"/>
    </source>
</evidence>
<keyword evidence="2 5" id="KW-0012">Acyltransferase</keyword>
<dbReference type="InterPro" id="IPR002123">
    <property type="entry name" value="Plipid/glycerol_acylTrfase"/>
</dbReference>